<dbReference type="Proteomes" id="UP000652761">
    <property type="component" value="Unassembled WGS sequence"/>
</dbReference>
<reference evidence="2" key="1">
    <citation type="submission" date="2017-07" db="EMBL/GenBank/DDBJ databases">
        <title>Taro Niue Genome Assembly and Annotation.</title>
        <authorList>
            <person name="Atibalentja N."/>
            <person name="Keating K."/>
            <person name="Fields C.J."/>
        </authorList>
    </citation>
    <scope>NUCLEOTIDE SEQUENCE</scope>
    <source>
        <strain evidence="2">Niue_2</strain>
        <tissue evidence="2">Leaf</tissue>
    </source>
</reference>
<evidence type="ECO:0000256" key="1">
    <source>
        <dbReference type="SAM" id="MobiDB-lite"/>
    </source>
</evidence>
<proteinExistence type="predicted"/>
<dbReference type="EMBL" id="NMUH01001983">
    <property type="protein sequence ID" value="MQL96963.1"/>
    <property type="molecule type" value="Genomic_DNA"/>
</dbReference>
<gene>
    <name evidence="2" type="ORF">Taro_029643</name>
</gene>
<feature type="compositionally biased region" description="Polar residues" evidence="1">
    <location>
        <begin position="45"/>
        <end position="58"/>
    </location>
</feature>
<feature type="region of interest" description="Disordered" evidence="1">
    <location>
        <begin position="18"/>
        <end position="76"/>
    </location>
</feature>
<keyword evidence="3" id="KW-1185">Reference proteome</keyword>
<accession>A0A843VXT3</accession>
<dbReference type="AlphaFoldDB" id="A0A843VXT3"/>
<sequence>MSHENWFATPATHSDKIHKYTSQPCSHGQRVHSSCRSTSTKTRTVETNHTTPVNNTAAGPSLTPLGAPAENPKVRH</sequence>
<comment type="caution">
    <text evidence="2">The sequence shown here is derived from an EMBL/GenBank/DDBJ whole genome shotgun (WGS) entry which is preliminary data.</text>
</comment>
<protein>
    <submittedName>
        <fullName evidence="2">Uncharacterized protein</fullName>
    </submittedName>
</protein>
<evidence type="ECO:0000313" key="2">
    <source>
        <dbReference type="EMBL" id="MQL96963.1"/>
    </source>
</evidence>
<name>A0A843VXT3_COLES</name>
<organism evidence="2 3">
    <name type="scientific">Colocasia esculenta</name>
    <name type="common">Wild taro</name>
    <name type="synonym">Arum esculentum</name>
    <dbReference type="NCBI Taxonomy" id="4460"/>
    <lineage>
        <taxon>Eukaryota</taxon>
        <taxon>Viridiplantae</taxon>
        <taxon>Streptophyta</taxon>
        <taxon>Embryophyta</taxon>
        <taxon>Tracheophyta</taxon>
        <taxon>Spermatophyta</taxon>
        <taxon>Magnoliopsida</taxon>
        <taxon>Liliopsida</taxon>
        <taxon>Araceae</taxon>
        <taxon>Aroideae</taxon>
        <taxon>Colocasieae</taxon>
        <taxon>Colocasia</taxon>
    </lineage>
</organism>
<evidence type="ECO:0000313" key="3">
    <source>
        <dbReference type="Proteomes" id="UP000652761"/>
    </source>
</evidence>